<evidence type="ECO:0000256" key="2">
    <source>
        <dbReference type="ARBA" id="ARBA00022801"/>
    </source>
</evidence>
<evidence type="ECO:0000256" key="4">
    <source>
        <dbReference type="RuleBase" id="RU361168"/>
    </source>
</evidence>
<dbReference type="Gene3D" id="2.60.40.1180">
    <property type="entry name" value="Golgi alpha-mannosidase II"/>
    <property type="match status" value="1"/>
</dbReference>
<dbReference type="Proteomes" id="UP001154282">
    <property type="component" value="Unassembled WGS sequence"/>
</dbReference>
<dbReference type="CDD" id="cd14792">
    <property type="entry name" value="GH27"/>
    <property type="match status" value="1"/>
</dbReference>
<reference evidence="6" key="1">
    <citation type="submission" date="2022-08" db="EMBL/GenBank/DDBJ databases">
        <authorList>
            <person name="Gutierrez-Valencia J."/>
        </authorList>
    </citation>
    <scope>NUCLEOTIDE SEQUENCE</scope>
</reference>
<sequence length="650" mass="73415">MKTTLSLFCCSLSLLFCFYLPRGSLSAGVDRCKLPPRGWNSYDSFCWTISEDDFLKSAKVVAKYLKSHGYEYVVLDYLWYRRLVPGAYTDSLGFDVIDQWGRMVPAPDRWHSAKSGNGFAEVAKEVHSLGLKFGIHVMRGLSRQAFDANTPILDINTGRAYEESGREWRAQDIGIKERSCAWMPHGFMSVNTSLPAGRAFLSSLYHQYAEWGVDFIKHDCVFGDDFNLEEITYVSGLLKKFDRPILYSLSPGTSVTPTMAKELKGLANMYRVTGDDWDSWGDVASHFDVARDFAKAEMVPGEGLLGSSWPDLDMLPLGWLTDAGANQGPHRQCNLTLDEQRTQMTLWSMARSPLMFGGDVRQIDETTYKLITNPTLLEINDYSSNNMEFPYVTGKILGPERNHLMRRSKISMLKRVNNHHTRVVGVTSCKDPNANGWSVESLGQYHEQICWRKEDEQLNREPLCLYKRKPLLASSSLQMVRAKICQICSNEHVLYGQDNRRLFTSDDGVKSCLDASPRHKLTSSEWKKKQPSFSTCRGDANQMWKLSSNATLRSSYSGLCARVKQVKANDVRTSGVRSWIATGRQGEIYVAFFNLNVEKTLISAKLSDMAKVLPGRNLEVWSGQRYEAVADSLEMVVDKHGCALFTLNCS</sequence>
<comment type="similarity">
    <text evidence="1 4">Belongs to the glycosyl hydrolase 27 family.</text>
</comment>
<dbReference type="Gene3D" id="3.20.20.70">
    <property type="entry name" value="Aldolase class I"/>
    <property type="match status" value="1"/>
</dbReference>
<dbReference type="InterPro" id="IPR002241">
    <property type="entry name" value="Glyco_hydro_27"/>
</dbReference>
<keyword evidence="4" id="KW-1015">Disulfide bond</keyword>
<dbReference type="Pfam" id="PF16499">
    <property type="entry name" value="Melibiase_2"/>
    <property type="match status" value="1"/>
</dbReference>
<organism evidence="6 7">
    <name type="scientific">Linum tenue</name>
    <dbReference type="NCBI Taxonomy" id="586396"/>
    <lineage>
        <taxon>Eukaryota</taxon>
        <taxon>Viridiplantae</taxon>
        <taxon>Streptophyta</taxon>
        <taxon>Embryophyta</taxon>
        <taxon>Tracheophyta</taxon>
        <taxon>Spermatophyta</taxon>
        <taxon>Magnoliopsida</taxon>
        <taxon>eudicotyledons</taxon>
        <taxon>Gunneridae</taxon>
        <taxon>Pentapetalae</taxon>
        <taxon>rosids</taxon>
        <taxon>fabids</taxon>
        <taxon>Malpighiales</taxon>
        <taxon>Linaceae</taxon>
        <taxon>Linum</taxon>
    </lineage>
</organism>
<dbReference type="SUPFAM" id="SSF51445">
    <property type="entry name" value="(Trans)glycosidases"/>
    <property type="match status" value="1"/>
</dbReference>
<evidence type="ECO:0000256" key="1">
    <source>
        <dbReference type="ARBA" id="ARBA00009743"/>
    </source>
</evidence>
<keyword evidence="2 4" id="KW-0378">Hydrolase</keyword>
<comment type="catalytic activity">
    <reaction evidence="4">
        <text>Hydrolysis of terminal, non-reducing alpha-D-galactose residues in alpha-D-galactosides, including galactose oligosaccharides, galactomannans and galactolipids.</text>
        <dbReference type="EC" id="3.2.1.22"/>
    </reaction>
</comment>
<protein>
    <recommendedName>
        <fullName evidence="4">Alpha-galactosidase</fullName>
        <ecNumber evidence="4">3.2.1.22</ecNumber>
    </recommendedName>
    <alternativeName>
        <fullName evidence="4">Melibiase</fullName>
    </alternativeName>
</protein>
<dbReference type="InterPro" id="IPR013780">
    <property type="entry name" value="Glyco_hydro_b"/>
</dbReference>
<proteinExistence type="inferred from homology"/>
<keyword evidence="5" id="KW-0732">Signal</keyword>
<feature type="chain" id="PRO_5043336841" description="Alpha-galactosidase" evidence="5">
    <location>
        <begin position="27"/>
        <end position="650"/>
    </location>
</feature>
<dbReference type="GO" id="GO:0005975">
    <property type="term" value="P:carbohydrate metabolic process"/>
    <property type="evidence" value="ECO:0007669"/>
    <property type="project" value="InterPro"/>
</dbReference>
<accession>A0AAV0I0K9</accession>
<evidence type="ECO:0000313" key="7">
    <source>
        <dbReference type="Proteomes" id="UP001154282"/>
    </source>
</evidence>
<dbReference type="GO" id="GO:0004557">
    <property type="term" value="F:alpha-galactosidase activity"/>
    <property type="evidence" value="ECO:0007669"/>
    <property type="project" value="UniProtKB-EC"/>
</dbReference>
<dbReference type="InterPro" id="IPR035992">
    <property type="entry name" value="Ricin_B-like_lectins"/>
</dbReference>
<gene>
    <name evidence="6" type="ORF">LITE_LOCUS6674</name>
</gene>
<dbReference type="PROSITE" id="PS50231">
    <property type="entry name" value="RICIN_B_LECTIN"/>
    <property type="match status" value="1"/>
</dbReference>
<dbReference type="SUPFAM" id="SSF50370">
    <property type="entry name" value="Ricin B-like lectins"/>
    <property type="match status" value="1"/>
</dbReference>
<dbReference type="EC" id="3.2.1.22" evidence="4"/>
<dbReference type="PRINTS" id="PR00740">
    <property type="entry name" value="GLHYDRLASE27"/>
</dbReference>
<evidence type="ECO:0000313" key="6">
    <source>
        <dbReference type="EMBL" id="CAI0390278.1"/>
    </source>
</evidence>
<keyword evidence="7" id="KW-1185">Reference proteome</keyword>
<dbReference type="EMBL" id="CAMGYJ010000003">
    <property type="protein sequence ID" value="CAI0390278.1"/>
    <property type="molecule type" value="Genomic_DNA"/>
</dbReference>
<dbReference type="InterPro" id="IPR017853">
    <property type="entry name" value="GH"/>
</dbReference>
<evidence type="ECO:0000256" key="3">
    <source>
        <dbReference type="ARBA" id="ARBA00023295"/>
    </source>
</evidence>
<dbReference type="PANTHER" id="PTHR11452">
    <property type="entry name" value="ALPHA-GALACTOSIDASE/ALPHA-N-ACETYLGALACTOSAMINIDASE"/>
    <property type="match status" value="1"/>
</dbReference>
<dbReference type="PANTHER" id="PTHR11452:SF42">
    <property type="entry name" value="ALPHA-GALACTOSIDASE"/>
    <property type="match status" value="1"/>
</dbReference>
<evidence type="ECO:0000256" key="5">
    <source>
        <dbReference type="SAM" id="SignalP"/>
    </source>
</evidence>
<name>A0AAV0I0K9_9ROSI</name>
<dbReference type="InterPro" id="IPR013785">
    <property type="entry name" value="Aldolase_TIM"/>
</dbReference>
<feature type="signal peptide" evidence="5">
    <location>
        <begin position="1"/>
        <end position="26"/>
    </location>
</feature>
<keyword evidence="3 4" id="KW-0326">Glycosidase</keyword>
<comment type="caution">
    <text evidence="6">The sequence shown here is derived from an EMBL/GenBank/DDBJ whole genome shotgun (WGS) entry which is preliminary data.</text>
</comment>
<dbReference type="AlphaFoldDB" id="A0AAV0I0K9"/>